<feature type="compositionally biased region" description="Polar residues" evidence="11">
    <location>
        <begin position="4637"/>
        <end position="4650"/>
    </location>
</feature>
<feature type="compositionally biased region" description="Low complexity" evidence="11">
    <location>
        <begin position="3824"/>
        <end position="3840"/>
    </location>
</feature>
<evidence type="ECO:0000256" key="3">
    <source>
        <dbReference type="ARBA" id="ARBA00022741"/>
    </source>
</evidence>
<feature type="region of interest" description="Disordered" evidence="11">
    <location>
        <begin position="478"/>
        <end position="550"/>
    </location>
</feature>
<feature type="domain" description="Chromo" evidence="12">
    <location>
        <begin position="1734"/>
        <end position="1789"/>
    </location>
</feature>
<organism evidence="15">
    <name type="scientific">Culicoides sonorensis</name>
    <name type="common">Biting midge</name>
    <dbReference type="NCBI Taxonomy" id="179676"/>
    <lineage>
        <taxon>Eukaryota</taxon>
        <taxon>Metazoa</taxon>
        <taxon>Ecdysozoa</taxon>
        <taxon>Arthropoda</taxon>
        <taxon>Hexapoda</taxon>
        <taxon>Insecta</taxon>
        <taxon>Pterygota</taxon>
        <taxon>Neoptera</taxon>
        <taxon>Endopterygota</taxon>
        <taxon>Diptera</taxon>
        <taxon>Nematocera</taxon>
        <taxon>Chironomoidea</taxon>
        <taxon>Ceratopogonidae</taxon>
        <taxon>Ceratopogoninae</taxon>
        <taxon>Culicoides</taxon>
        <taxon>Monoculicoides</taxon>
    </lineage>
</organism>
<keyword evidence="9" id="KW-0804">Transcription</keyword>
<feature type="compositionally biased region" description="Polar residues" evidence="11">
    <location>
        <begin position="1111"/>
        <end position="1127"/>
    </location>
</feature>
<feature type="compositionally biased region" description="Low complexity" evidence="11">
    <location>
        <begin position="251"/>
        <end position="266"/>
    </location>
</feature>
<dbReference type="InterPro" id="IPR049730">
    <property type="entry name" value="SNF2/RAD54-like_C"/>
</dbReference>
<feature type="compositionally biased region" description="Basic and acidic residues" evidence="11">
    <location>
        <begin position="4474"/>
        <end position="4487"/>
    </location>
</feature>
<dbReference type="SUPFAM" id="SSF52540">
    <property type="entry name" value="P-loop containing nucleoside triphosphate hydrolases"/>
    <property type="match status" value="2"/>
</dbReference>
<feature type="compositionally biased region" description="Low complexity" evidence="11">
    <location>
        <begin position="631"/>
        <end position="640"/>
    </location>
</feature>
<feature type="compositionally biased region" description="Basic and acidic residues" evidence="11">
    <location>
        <begin position="4735"/>
        <end position="4751"/>
    </location>
</feature>
<feature type="compositionally biased region" description="Polar residues" evidence="11">
    <location>
        <begin position="526"/>
        <end position="544"/>
    </location>
</feature>
<feature type="compositionally biased region" description="Polar residues" evidence="11">
    <location>
        <begin position="869"/>
        <end position="884"/>
    </location>
</feature>
<protein>
    <submittedName>
        <fullName evidence="15">CSON006412 protein</fullName>
    </submittedName>
</protein>
<evidence type="ECO:0000256" key="1">
    <source>
        <dbReference type="ARBA" id="ARBA00004123"/>
    </source>
</evidence>
<feature type="compositionally biased region" description="Basic residues" evidence="11">
    <location>
        <begin position="2581"/>
        <end position="2590"/>
    </location>
</feature>
<feature type="compositionally biased region" description="Basic and acidic residues" evidence="11">
    <location>
        <begin position="3232"/>
        <end position="3252"/>
    </location>
</feature>
<feature type="region of interest" description="Disordered" evidence="11">
    <location>
        <begin position="2418"/>
        <end position="2446"/>
    </location>
</feature>
<feature type="compositionally biased region" description="Polar residues" evidence="11">
    <location>
        <begin position="1065"/>
        <end position="1075"/>
    </location>
</feature>
<feature type="compositionally biased region" description="Low complexity" evidence="11">
    <location>
        <begin position="4870"/>
        <end position="4891"/>
    </location>
</feature>
<dbReference type="CDD" id="cd17995">
    <property type="entry name" value="DEXHc_CHD6_7_8_9"/>
    <property type="match status" value="1"/>
</dbReference>
<feature type="compositionally biased region" description="Low complexity" evidence="11">
    <location>
        <begin position="4287"/>
        <end position="4302"/>
    </location>
</feature>
<feature type="compositionally biased region" description="Polar residues" evidence="11">
    <location>
        <begin position="1029"/>
        <end position="1039"/>
    </location>
</feature>
<dbReference type="Pfam" id="PF00271">
    <property type="entry name" value="Helicase_C"/>
    <property type="match status" value="1"/>
</dbReference>
<feature type="region of interest" description="Disordered" evidence="11">
    <location>
        <begin position="4610"/>
        <end position="4650"/>
    </location>
</feature>
<feature type="compositionally biased region" description="Low complexity" evidence="11">
    <location>
        <begin position="118"/>
        <end position="130"/>
    </location>
</feature>
<feature type="compositionally biased region" description="Polar residues" evidence="11">
    <location>
        <begin position="3805"/>
        <end position="3823"/>
    </location>
</feature>
<feature type="compositionally biased region" description="Basic residues" evidence="11">
    <location>
        <begin position="1130"/>
        <end position="1139"/>
    </location>
</feature>
<feature type="compositionally biased region" description="Basic and acidic residues" evidence="11">
    <location>
        <begin position="3292"/>
        <end position="3343"/>
    </location>
</feature>
<feature type="compositionally biased region" description="Basic residues" evidence="11">
    <location>
        <begin position="1041"/>
        <end position="1054"/>
    </location>
</feature>
<dbReference type="GO" id="GO:0140658">
    <property type="term" value="F:ATP-dependent chromatin remodeler activity"/>
    <property type="evidence" value="ECO:0007669"/>
    <property type="project" value="UniProtKB-ARBA"/>
</dbReference>
<evidence type="ECO:0000259" key="14">
    <source>
        <dbReference type="PROSITE" id="PS51194"/>
    </source>
</evidence>
<feature type="compositionally biased region" description="Polar residues" evidence="11">
    <location>
        <begin position="288"/>
        <end position="345"/>
    </location>
</feature>
<feature type="compositionally biased region" description="Polar residues" evidence="11">
    <location>
        <begin position="234"/>
        <end position="244"/>
    </location>
</feature>
<feature type="compositionally biased region" description="Polar residues" evidence="11">
    <location>
        <begin position="3608"/>
        <end position="3620"/>
    </location>
</feature>
<feature type="compositionally biased region" description="Basic and acidic residues" evidence="11">
    <location>
        <begin position="4942"/>
        <end position="4960"/>
    </location>
</feature>
<dbReference type="Gene3D" id="3.40.50.300">
    <property type="entry name" value="P-loop containing nucleotide triphosphate hydrolases"/>
    <property type="match status" value="1"/>
</dbReference>
<dbReference type="GO" id="GO:0003677">
    <property type="term" value="F:DNA binding"/>
    <property type="evidence" value="ECO:0007669"/>
    <property type="project" value="UniProtKB-KW"/>
</dbReference>
<feature type="region of interest" description="Disordered" evidence="11">
    <location>
        <begin position="3978"/>
        <end position="4036"/>
    </location>
</feature>
<feature type="compositionally biased region" description="Basic and acidic residues" evidence="11">
    <location>
        <begin position="1548"/>
        <end position="1604"/>
    </location>
</feature>
<feature type="compositionally biased region" description="Basic and acidic residues" evidence="11">
    <location>
        <begin position="2591"/>
        <end position="2614"/>
    </location>
</feature>
<feature type="compositionally biased region" description="Low complexity" evidence="11">
    <location>
        <begin position="717"/>
        <end position="746"/>
    </location>
</feature>
<feature type="compositionally biased region" description="Low complexity" evidence="11">
    <location>
        <begin position="4144"/>
        <end position="4166"/>
    </location>
</feature>
<feature type="region of interest" description="Disordered" evidence="11">
    <location>
        <begin position="1460"/>
        <end position="1667"/>
    </location>
</feature>
<dbReference type="Gene3D" id="2.40.50.40">
    <property type="match status" value="2"/>
</dbReference>
<dbReference type="Pfam" id="PF23078">
    <property type="entry name" value="HTH_CHD6-9"/>
    <property type="match status" value="1"/>
</dbReference>
<dbReference type="GO" id="GO:0016887">
    <property type="term" value="F:ATP hydrolysis activity"/>
    <property type="evidence" value="ECO:0007669"/>
    <property type="project" value="UniProtKB-ARBA"/>
</dbReference>
<feature type="compositionally biased region" description="Low complexity" evidence="11">
    <location>
        <begin position="274"/>
        <end position="287"/>
    </location>
</feature>
<dbReference type="PANTHER" id="PTHR46850">
    <property type="entry name" value="CHROMODOMAIN-HELICASE-DNA-BINDING PROTEIN 9"/>
    <property type="match status" value="1"/>
</dbReference>
<feature type="compositionally biased region" description="Low complexity" evidence="11">
    <location>
        <begin position="4961"/>
        <end position="5000"/>
    </location>
</feature>
<keyword evidence="8" id="KW-0238">DNA-binding</keyword>
<dbReference type="Gene3D" id="3.40.5.120">
    <property type="match status" value="1"/>
</dbReference>
<dbReference type="InterPro" id="IPR000330">
    <property type="entry name" value="SNF2_N"/>
</dbReference>
<feature type="region of interest" description="Disordered" evidence="11">
    <location>
        <begin position="2566"/>
        <end position="2614"/>
    </location>
</feature>
<feature type="compositionally biased region" description="Basic and acidic residues" evidence="11">
    <location>
        <begin position="1649"/>
        <end position="1667"/>
    </location>
</feature>
<feature type="compositionally biased region" description="Low complexity" evidence="11">
    <location>
        <begin position="3853"/>
        <end position="3869"/>
    </location>
</feature>
<dbReference type="Gene3D" id="3.40.50.10810">
    <property type="entry name" value="Tandem AAA-ATPase domain"/>
    <property type="match status" value="1"/>
</dbReference>
<feature type="compositionally biased region" description="Basic residues" evidence="11">
    <location>
        <begin position="1351"/>
        <end position="1360"/>
    </location>
</feature>
<dbReference type="InterPro" id="IPR027417">
    <property type="entry name" value="P-loop_NTPase"/>
</dbReference>
<dbReference type="Pfam" id="PF07533">
    <property type="entry name" value="BRK"/>
    <property type="match status" value="1"/>
</dbReference>
<feature type="compositionally biased region" description="Low complexity" evidence="11">
    <location>
        <begin position="4097"/>
        <end position="4129"/>
    </location>
</feature>
<feature type="compositionally biased region" description="Basic and acidic residues" evidence="11">
    <location>
        <begin position="4897"/>
        <end position="4926"/>
    </location>
</feature>
<feature type="compositionally biased region" description="Polar residues" evidence="11">
    <location>
        <begin position="364"/>
        <end position="408"/>
    </location>
</feature>
<feature type="compositionally biased region" description="Basic and acidic residues" evidence="11">
    <location>
        <begin position="1253"/>
        <end position="1267"/>
    </location>
</feature>
<feature type="compositionally biased region" description="Low complexity" evidence="11">
    <location>
        <begin position="449"/>
        <end position="461"/>
    </location>
</feature>
<keyword evidence="10" id="KW-0539">Nucleus</keyword>
<feature type="compositionally biased region" description="Polar residues" evidence="11">
    <location>
        <begin position="3685"/>
        <end position="3710"/>
    </location>
</feature>
<dbReference type="OMA" id="MEQQHSM"/>
<feature type="region of interest" description="Disordered" evidence="11">
    <location>
        <begin position="4437"/>
        <end position="4581"/>
    </location>
</feature>
<keyword evidence="3" id="KW-0547">Nucleotide-binding</keyword>
<dbReference type="Pfam" id="PF00176">
    <property type="entry name" value="SNF2-rel_dom"/>
    <property type="match status" value="1"/>
</dbReference>
<dbReference type="InterPro" id="IPR051493">
    <property type="entry name" value="CHD"/>
</dbReference>
<evidence type="ECO:0000256" key="2">
    <source>
        <dbReference type="ARBA" id="ARBA00022737"/>
    </source>
</evidence>
<feature type="compositionally biased region" description="Basic and acidic residues" evidence="11">
    <location>
        <begin position="1361"/>
        <end position="1372"/>
    </location>
</feature>
<feature type="compositionally biased region" description="Basic residues" evidence="11">
    <location>
        <begin position="4932"/>
        <end position="4941"/>
    </location>
</feature>
<feature type="compositionally biased region" description="Basic and acidic residues" evidence="11">
    <location>
        <begin position="1418"/>
        <end position="1431"/>
    </location>
</feature>
<feature type="region of interest" description="Disordered" evidence="11">
    <location>
        <begin position="2733"/>
        <end position="2793"/>
    </location>
</feature>
<proteinExistence type="predicted"/>
<feature type="region of interest" description="Disordered" evidence="11">
    <location>
        <begin position="1029"/>
        <end position="1431"/>
    </location>
</feature>
<feature type="compositionally biased region" description="Basic residues" evidence="11">
    <location>
        <begin position="1297"/>
        <end position="1318"/>
    </location>
</feature>
<dbReference type="PROSITE" id="PS51192">
    <property type="entry name" value="HELICASE_ATP_BIND_1"/>
    <property type="match status" value="1"/>
</dbReference>
<feature type="compositionally biased region" description="Low complexity" evidence="11">
    <location>
        <begin position="4510"/>
        <end position="4527"/>
    </location>
</feature>
<evidence type="ECO:0000259" key="13">
    <source>
        <dbReference type="PROSITE" id="PS51192"/>
    </source>
</evidence>
<feature type="compositionally biased region" description="Polar residues" evidence="11">
    <location>
        <begin position="899"/>
        <end position="909"/>
    </location>
</feature>
<feature type="compositionally biased region" description="Polar residues" evidence="11">
    <location>
        <begin position="2765"/>
        <end position="2781"/>
    </location>
</feature>
<feature type="compositionally biased region" description="Low complexity" evidence="11">
    <location>
        <begin position="4265"/>
        <end position="4280"/>
    </location>
</feature>
<evidence type="ECO:0000256" key="11">
    <source>
        <dbReference type="SAM" id="MobiDB-lite"/>
    </source>
</evidence>
<feature type="compositionally biased region" description="Low complexity" evidence="11">
    <location>
        <begin position="766"/>
        <end position="779"/>
    </location>
</feature>
<dbReference type="InterPro" id="IPR038718">
    <property type="entry name" value="SNF2-like_sf"/>
</dbReference>
<feature type="compositionally biased region" description="Low complexity" evidence="11">
    <location>
        <begin position="54"/>
        <end position="71"/>
    </location>
</feature>
<feature type="region of interest" description="Disordered" evidence="11">
    <location>
        <begin position="1"/>
        <end position="144"/>
    </location>
</feature>
<gene>
    <name evidence="15" type="primary">CSON006412</name>
</gene>
<feature type="compositionally biased region" description="Polar residues" evidence="11">
    <location>
        <begin position="748"/>
        <end position="765"/>
    </location>
</feature>
<comment type="subcellular location">
    <subcellularLocation>
        <location evidence="1">Nucleus</location>
    </subcellularLocation>
</comment>
<dbReference type="InterPro" id="IPR001650">
    <property type="entry name" value="Helicase_C-like"/>
</dbReference>
<feature type="region of interest" description="Disordered" evidence="11">
    <location>
        <begin position="3160"/>
        <end position="3389"/>
    </location>
</feature>
<feature type="compositionally biased region" description="Polar residues" evidence="11">
    <location>
        <begin position="1197"/>
        <end position="1216"/>
    </location>
</feature>
<feature type="compositionally biased region" description="Polar residues" evidence="11">
    <location>
        <begin position="201"/>
        <end position="213"/>
    </location>
</feature>
<feature type="compositionally biased region" description="Low complexity" evidence="11">
    <location>
        <begin position="3978"/>
        <end position="4024"/>
    </location>
</feature>
<feature type="compositionally biased region" description="Low complexity" evidence="11">
    <location>
        <begin position="4444"/>
        <end position="4458"/>
    </location>
</feature>
<feature type="compositionally biased region" description="Low complexity" evidence="11">
    <location>
        <begin position="163"/>
        <end position="188"/>
    </location>
</feature>
<feature type="domain" description="Helicase ATP-binding" evidence="13">
    <location>
        <begin position="1834"/>
        <end position="2008"/>
    </location>
</feature>
<keyword evidence="5" id="KW-0067">ATP-binding</keyword>
<reference evidence="15" key="1">
    <citation type="submission" date="2018-07" db="EMBL/GenBank/DDBJ databases">
        <authorList>
            <person name="Quirk P.G."/>
            <person name="Krulwich T.A."/>
        </authorList>
    </citation>
    <scope>NUCLEOTIDE SEQUENCE</scope>
</reference>
<dbReference type="FunFam" id="2.40.50.40:FF:000001">
    <property type="entry name" value="chromodomain-helicase-DNA-binding protein 8 isoform X4"/>
    <property type="match status" value="1"/>
</dbReference>
<dbReference type="SMART" id="SM00487">
    <property type="entry name" value="DEXDc"/>
    <property type="match status" value="1"/>
</dbReference>
<dbReference type="VEuPathDB" id="VectorBase:CSON006412"/>
<evidence type="ECO:0000256" key="8">
    <source>
        <dbReference type="ARBA" id="ARBA00023125"/>
    </source>
</evidence>
<feature type="compositionally biased region" description="Polar residues" evidence="11">
    <location>
        <begin position="4611"/>
        <end position="4627"/>
    </location>
</feature>
<keyword evidence="6" id="KW-0156">Chromatin regulator</keyword>
<feature type="compositionally biased region" description="Low complexity" evidence="11">
    <location>
        <begin position="2854"/>
        <end position="2910"/>
    </location>
</feature>
<dbReference type="PANTHER" id="PTHR46850:SF1">
    <property type="entry name" value="CHROMODOMAIN-HELICASE-DNA-BINDING PROTEIN 9"/>
    <property type="match status" value="1"/>
</dbReference>
<dbReference type="GO" id="GO:0005524">
    <property type="term" value="F:ATP binding"/>
    <property type="evidence" value="ECO:0007669"/>
    <property type="project" value="UniProtKB-KW"/>
</dbReference>
<feature type="compositionally biased region" description="Low complexity" evidence="11">
    <location>
        <begin position="4541"/>
        <end position="4575"/>
    </location>
</feature>
<dbReference type="Pfam" id="PF00385">
    <property type="entry name" value="Chromo"/>
    <property type="match status" value="1"/>
</dbReference>
<dbReference type="InterPro" id="IPR023780">
    <property type="entry name" value="Chromo_domain"/>
</dbReference>
<dbReference type="InterPro" id="IPR006576">
    <property type="entry name" value="BRK_domain"/>
</dbReference>
<feature type="region of interest" description="Disordered" evidence="11">
    <location>
        <begin position="4257"/>
        <end position="4302"/>
    </location>
</feature>
<feature type="region of interest" description="Disordered" evidence="11">
    <location>
        <begin position="4692"/>
        <end position="5016"/>
    </location>
</feature>
<dbReference type="FunFam" id="3.40.50.10810:FF:000003">
    <property type="entry name" value="chromodomain-helicase-DNA-binding protein 8 isoform X4"/>
    <property type="match status" value="1"/>
</dbReference>
<dbReference type="InterPro" id="IPR056342">
    <property type="entry name" value="HTH_CHD6-9"/>
</dbReference>
<feature type="compositionally biased region" description="Basic and acidic residues" evidence="11">
    <location>
        <begin position="3160"/>
        <end position="3202"/>
    </location>
</feature>
<feature type="region of interest" description="Disordered" evidence="11">
    <location>
        <begin position="3805"/>
        <end position="3876"/>
    </location>
</feature>
<dbReference type="SMART" id="SM00298">
    <property type="entry name" value="CHROMO"/>
    <property type="match status" value="2"/>
</dbReference>
<dbReference type="GO" id="GO:0000791">
    <property type="term" value="C:euchromatin"/>
    <property type="evidence" value="ECO:0007669"/>
    <property type="project" value="UniProtKB-ARBA"/>
</dbReference>
<evidence type="ECO:0000259" key="12">
    <source>
        <dbReference type="PROSITE" id="PS50013"/>
    </source>
</evidence>
<name>A0A336LW14_CULSO</name>
<dbReference type="InterPro" id="IPR037259">
    <property type="entry name" value="BRK_sf"/>
</dbReference>
<keyword evidence="2" id="KW-0677">Repeat</keyword>
<feature type="compositionally biased region" description="Low complexity" evidence="11">
    <location>
        <begin position="4830"/>
        <end position="4842"/>
    </location>
</feature>
<feature type="compositionally biased region" description="Basic and acidic residues" evidence="11">
    <location>
        <begin position="3350"/>
        <end position="3389"/>
    </location>
</feature>
<feature type="compositionally biased region" description="Low complexity" evidence="11">
    <location>
        <begin position="3667"/>
        <end position="3684"/>
    </location>
</feature>
<dbReference type="CDD" id="cd18793">
    <property type="entry name" value="SF2_C_SNF"/>
    <property type="match status" value="1"/>
</dbReference>
<dbReference type="GO" id="GO:0034728">
    <property type="term" value="P:nucleosome organization"/>
    <property type="evidence" value="ECO:0007669"/>
    <property type="project" value="UniProtKB-ARBA"/>
</dbReference>
<dbReference type="GO" id="GO:0005634">
    <property type="term" value="C:nucleus"/>
    <property type="evidence" value="ECO:0007669"/>
    <property type="project" value="UniProtKB-SubCell"/>
</dbReference>
<dbReference type="SUPFAM" id="SSF54160">
    <property type="entry name" value="Chromo domain-like"/>
    <property type="match status" value="2"/>
</dbReference>
<feature type="compositionally biased region" description="Polar residues" evidence="11">
    <location>
        <begin position="1165"/>
        <end position="1190"/>
    </location>
</feature>
<evidence type="ECO:0000256" key="7">
    <source>
        <dbReference type="ARBA" id="ARBA00023015"/>
    </source>
</evidence>
<dbReference type="SMART" id="SM00592">
    <property type="entry name" value="BRK"/>
    <property type="match status" value="1"/>
</dbReference>
<dbReference type="SMART" id="SM00490">
    <property type="entry name" value="HELICc"/>
    <property type="match status" value="1"/>
</dbReference>
<feature type="compositionally biased region" description="Low complexity" evidence="11">
    <location>
        <begin position="510"/>
        <end position="525"/>
    </location>
</feature>
<evidence type="ECO:0000256" key="5">
    <source>
        <dbReference type="ARBA" id="ARBA00022840"/>
    </source>
</evidence>
<dbReference type="PROSITE" id="PS50013">
    <property type="entry name" value="CHROMO_2"/>
    <property type="match status" value="1"/>
</dbReference>
<dbReference type="PROSITE" id="PS51194">
    <property type="entry name" value="HELICASE_CTER"/>
    <property type="match status" value="1"/>
</dbReference>
<dbReference type="CDD" id="cd18668">
    <property type="entry name" value="CD1_tandem_CHD5-9_like"/>
    <property type="match status" value="1"/>
</dbReference>
<feature type="compositionally biased region" description="Low complexity" evidence="11">
    <location>
        <begin position="4359"/>
        <end position="4414"/>
    </location>
</feature>
<feature type="region of interest" description="Disordered" evidence="11">
    <location>
        <begin position="2851"/>
        <end position="2913"/>
    </location>
</feature>
<sequence>MDGNAQNMYHGQGGHQGDPYYRYDPATPRGMGPPPGTPYGAAPNVRHRAPHPMQQQQQQQQQQPQYPGYQPTDSMYGMDPNASLSALGDLGPSWGAQAAPQASPYVNTMGYGHPQPPQQTQRQPGQGQAGYRQHMAGYPQQDPKLAYSQQGMMGAMMPQQTYQTLGQTQTQPTQAQQQQQQQAQQQQQRVPQHYGHMYPTGPQSQPGTNQQYGYSPMGQVSGRSSHVSYGHVQLDQSAYNQHLTGQPPPGHHLNPGQPQQQQQQPPSQIPPHPGQQSHLAQASSHHSIPSQTVPTNPQMYGTQQSHMTGMQQGGPNQQPTGSILGQVPTQHNQNPSSHQMTTLGHQMSWPGPTAPGPTAPQQQSYVPNAKPQTTAVTQHGNSPQYRTAYPQLSPQMSPRQAAQMSPHPQMSPRPLMSPAKPPSQSSQPPSVQNQPSISSPRPPAMTKAQQQQQQQQQQQNQSSSAPVNTLQALEQLVGPSNQNTGMPTGMEYSQQPPTYRPGVPSHVQLPGNPMSPMGPRMPMSPQHQPWRQTSQSSQPQNGSSHLGMPPHSVQLQQMQQQNPNVLPPVSEMMAAQSQALPPISTVGSQIQSANYNMEPLKQMGMSMSQSMGQGITPSASGMGMNVQMNSQPQQQQQQQQIMPPITNNVIPPATISSSSSIISHQPQPPLQQQQQQQTQHTLMSSSQISNNSKSTDNTISNNDNDSHKMSVTLDSHQLQQIDQQQQQQESCLPVNSDPSDNSSLLDTFMTSNSSTCDEQLNNQPQISSNNTSTPITSESVENNENDSAKDVSQTDLESISNSQITDGNVSTGNHSVSENQLQLTSDNVNSDTSQTSLSDAAATQAPSSEPKTTDSSLDNDNRLDLDQTELPQLQNQETTNSSLNIPVECKKSDNKTDEITNTPISTNENPIADVLDSSKTAADTTHPITPVQPVIPSVVAPAVVQTSTTNPLFSQMHYQQTPISHDKERAALQQQIQEMYCMTQSQEVLDKTKLLQERLNLLQQHETNDQCNGGPQCILQTPLFTNTMIDSPQVSSTTGRGRARNSSKPRKPRSKKADKSVVQDDINTTNTDQNESLTTQTVLSSTLPVSEDSVTAGTGLPDDTIERDTSMDISQEGVTDLDTSTDPSGKKIKKPRKPKIPKEDRPLKDRRRSDGNKRPRKNKKLQSSDNSFDNTMVSQENQESNTQLSKSSHDENQSLASLMHNQNSSDANSAPSKLTIGENEIAPSDVTDFDDIPVSKISKDMLNETDDLDTSKRSVDGSEHLESTDVENSGTTTPRRKDSRRKPYRKCPEGSDRRRRAFRGRGKGRAPAKPRRGRLQITVDSDQEDDLIGTPPQSPEQAEGEIDSSKRRSARNTARKKYTDDILLRFSDDESGVVSPSPSRKPKKESTGEGTSTENPEGSEAGVETSVTTTEHQIAPDDHSMEIDKHEEAIGKPNYVYINTSDEDNMVVQYVLAQRIGKRELKVDPPKPPTPAVVKQEDKSETEPSENKSNEDTKDNEKEISEVKAPETEKMETDEIKEEKESNDDVEKDSSDIKDGEKDEMEITEEKSEKIEEKQEEETKEKSTEEPIDKSEESPSDEKASEEKSENKDDSEEVKEKVEAMDVDENQTTSEKTDTKQETNEENKTKDDSETVETPTESTPANDESESKPTNESDEKDNEDKPEPVFIEVEEFLVKYRNFSYLHCEWRTEEELLKGDKRVSNKIRRFQQKQAHQLNIFDSIEEDHFNPDFIEVDRVLDVSEHTDEDGNTVKHYLVKWKSLPYEDSTWELEEDVDEIKIEQFYRFNKIPPRSEWRPKKRPHPDQWKQLDKTPIYKGGNSLRPYQLEGLNWLKFSWYKGNNCILADEMGLGKTIQSLTFIHSVWEYGIRGPFLVIAPLSTIPNWQREFEGWTDMNIIVYHGSAMSRQMLNDYELYYKTDAGKVIKEITKFNVLITTFEMIVTDHMDLRNFNWRVCVIDEAHRLKNRNCKLLEGLRQLNLEHRVLLSGTPLQNNVSELFSLLNFLEPSQFASSEDFMRDFGSLRTEDEVTKLQALLKPMMLRRLKDDVEKSLAPKEETIVEVELTNIQKKYYRGIMEQNFSFLQKGTTAANIPNLMNTMMELRKCCIHPYLLNGAEEQIQFDYRAQNGEDQEAYYKNLIVSSGKMVLIDKLLPKLKDGGHRVLIFSQMVRCLDILEDYLIYRKYPYERIDGRIRGNLRQAAIDRYSKPDSDRFVFLLCTKAGGLGINLTAADTVIIYDSDWNPQNDLQAQARCHRIGQQKMVKIYRLLCRNTYEREMFDKASLKLGLDKAILQSMNTQGKDGTNNKQLSKKEIEDLLKKGAYGAVMDDDNAGDKFCEEDIDSILQRRTQVITMESEKGSTFSKASFASQSNRSDIDVDDPDFWAKWAKKAEIDPNACEKDETEDLILAEPRRRTQIKRYGQEDAIELSEDSSAPADSDEEGLGLGLRSSRRRAREKKKMMKQLGDDYIPRDRDTLAALGFDEVQYGSWARSECFKVEKGLLSYGWGRWSEVAENGQFKRGWRETDIEDCARIILLYCLIKYQGDEKIKSFIWELIAPIQEGEEKNISRSHSGLHNLVPRGRNAKAGRKGKGGVDDSPKPDKRSSSEAKDDFGFDENHWSKDEKYDAEAFLEPPYKKHLTRHANKVLLRVRMLYYIKHEVIGDCVQQIHDGVHHSEIPIRPPPTNDQVPVEWWNPICCDRSLLIGTYKHGCENYRAIRADPKLCFASHCGPGEGVEEPIQNKENEEDTNSKQGDEENEDENPSEAARSSSVTSKENNEQECPSSSGVEEEASVENNAQNTVLQDDSALWPSMQDLNTRLRRVITAYQRNYKKEELKQQQKAKLQPIVTPAQLGLTPSSSTAASASSSNASTPGATMMNAPQSTSQLQQQIQQGQQNSQQQQQTSSQNNQGGMPSAADLSLMLSLGLGLNPADASQLANLDLQKLAHYLKMERREKIEQVVRERERGRFEQIHKKWTRREENEFLRVLTGYGIDLVPNSQVPTPDWTRFKAFAKLDKKSDETLSDYYKVFIAMCKRQAGVKLQDEERNLEGYIDEISEDHAKLVLDRLDLLSKLREISRHSKLDERIKLCENNLDTPDWWVPGKHDRELIRAVLKHGLYRSDQFILNDTEFSFFEAEKRYLKELEAHIQNMIKAEQVEKEAELKKEMHEEAERVKKHDEEEKQKQSALEEKEAEEVTKENKSIEDTPTVEAADTKKIEEEKEIEETSAQSPKETITEQKIELESEVEANKKQETEEMQIDENETLTKEKTSEETTDSEQKIDQKESEPMETDDLNEKLTSEEKEKEPVKEADSEKEILEENKTSEVKTDEKTVELDQENKEKIEKDQEEPEKEAKITTDTDTKSEETLLKETKDDEKPEILEDDEKSSVEEKVAVVKEEAKESEVTISIPVKEEKLKTEEIAIVKQSTELKQRYPDLEVFQPLLKLKQLDSRLGDSKTSLKSFTNLLDTTMVVKWFRDFALEKRIGHIVYCIDNNEWPVGKSYSAYTGCLGIDLDAPLYETIKRIIPHDDNRRSAASTPDIITITTDKNITQQLTEAAALRSSALSTQALNQSMAAVAAANSTGSGRGKGKKRHIAIDVETERAKLHALLNSTAGPGQSSDFKTPKRNMTKQQQSQAELLGLSQKALWEQAEQELNAMDMRNTRSTRNSQQSSGSQPPPAHQHQSARSNVQSYTKSTVIPGTSSTLTPIDLSSSLPKMNIADMLKNPLDLSEAQDFSKPKNLSANYSSGSQGKSKLNDMLSKLMKKNNVPVEEPPVTVEKKRRKLDEIVLGLATSKNEQKSIFDAPSISNLTSGKKTQITPSVSVTPASAPTSQSQSSQNQQKPFTITVTSVPGNSNKNQSSSSGSASSSSRTNPGLDVLQSMAGLSGMSSKDSLNALFLQAAQQEQQAFLKQQQKMIQQMPANSTQRKQYEAMFADMKQMAELSAKLGYSPHDSKVNKWLQEQTQQLANQALELDYLSGRSSSTRQRSSSSQQQGNSSSSAQERGSSSMQQQSSSSRQNSRHSSNVDSMGSSGFNWKNLTGEENVAVINKINGKRLTGSKAPQLKRLTQWLSDNPAYEIDPKWAESIALPPPSPIAKPSPTETSSTSSGSSKQQQQQQRPSSSSSAGGQSSRHEMSSPYGQAGQSSSSSSSSNKKSSNSSSNNNNSSSLNYPGLAGLNASLLSSIPGLGAFDPKNNPLMMPFGGVGSMSGMAGLQNMNNMNLFANLAGLSGLAGMDPQSLAAMMQAAGFDPASAAALVGASTPPGKSSSSSSQGQSSSSNSKSRKSESNQQSSSSSSSKVPTSSASQLNANFPFFFPNPSLLYTPLGLGGLNPYSLPGGMAAYDQLAQQCNLLNGGGLSGSPTGKSSSSKQQSSSTQGGSSSRNSGAQSASSSPVSSKTRSSMSSSVAREQAAREAAQLQQLLLPHDTHLLEQLSRTSGLDITQSSRGGSSNNNSSSSRENSEKRSSAAQQANKDAIEKLERERRKLIDSLTRSGFPPEIAMQAFAATQPSSSMGKSSSSSMSGSGSSKSKDMQLPMPTEFALLQEMANQAAAAAAHLTQQTQSSSNSGSSSSAAAKRQRDQEIKEAFEQLSKNPVELLARSLGVGPGISLIPTSSNTSSNALSQGQPESKRMRQDSHSSTSSRASMDSKSLSMLVEEMKSPRTRSSDTTHANIDKITLTPVSASQIVPSLPSQTTISLAPPSSGSSESNRESRRHHHRSMASDDTGASLNLSSRSDSRSESKRDSERETRSTRHHHDPSSSMDLSSRHLDPHEQSSGRTSERHSDRHSERSTRDKQERSSLTIEDLSARAQQSSTRNEEPIDVDKHVSSKQKSSSSSSSDMKQSNHEMDIEDLIAPVKVSKESGNVMPDEQQLQLLQQQQLEEAQRQAQQEVSEEESSIKSKDSSHHKQDNAEHQGKSSDEQHGTEESQSGRGRRSTRNKRQRTEDYSELVIPERKRELRSSASRQAAAAAARMAAEAKAARLAAQQQAEQEQESLNLSKSSKHDDSGKSTGNDST</sequence>
<keyword evidence="7" id="KW-0805">Transcription regulation</keyword>
<dbReference type="InterPro" id="IPR016197">
    <property type="entry name" value="Chromo-like_dom_sf"/>
</dbReference>
<feature type="compositionally biased region" description="Low complexity" evidence="11">
    <location>
        <begin position="654"/>
        <end position="703"/>
    </location>
</feature>
<dbReference type="EMBL" id="UFQT01000240">
    <property type="protein sequence ID" value="SSX22242.1"/>
    <property type="molecule type" value="Genomic_DNA"/>
</dbReference>
<evidence type="ECO:0000256" key="6">
    <source>
        <dbReference type="ARBA" id="ARBA00022853"/>
    </source>
</evidence>
<feature type="compositionally biased region" description="Basic and acidic residues" evidence="11">
    <location>
        <begin position="1615"/>
        <end position="1633"/>
    </location>
</feature>
<feature type="region of interest" description="Disordered" evidence="11">
    <location>
        <begin position="4086"/>
        <end position="4166"/>
    </location>
</feature>
<evidence type="ECO:0000256" key="9">
    <source>
        <dbReference type="ARBA" id="ARBA00023163"/>
    </source>
</evidence>
<accession>A0A336LW14</accession>
<keyword evidence="4" id="KW-0378">Hydrolase</keyword>
<feature type="compositionally biased region" description="Low complexity" evidence="11">
    <location>
        <begin position="1076"/>
        <end position="1090"/>
    </location>
</feature>
<feature type="compositionally biased region" description="Polar residues" evidence="11">
    <location>
        <begin position="4025"/>
        <end position="4036"/>
    </location>
</feature>
<feature type="compositionally biased region" description="Basic and acidic residues" evidence="11">
    <location>
        <begin position="1140"/>
        <end position="1157"/>
    </location>
</feature>
<feature type="compositionally biased region" description="Polar residues" evidence="11">
    <location>
        <begin position="478"/>
        <end position="497"/>
    </location>
</feature>
<feature type="compositionally biased region" description="Low complexity" evidence="11">
    <location>
        <begin position="422"/>
        <end position="439"/>
    </location>
</feature>
<feature type="compositionally biased region" description="Polar residues" evidence="11">
    <location>
        <begin position="790"/>
        <end position="838"/>
    </location>
</feature>
<feature type="compositionally biased region" description="Polar residues" evidence="11">
    <location>
        <begin position="3841"/>
        <end position="3852"/>
    </location>
</feature>
<feature type="domain" description="Helicase C-terminal" evidence="14">
    <location>
        <begin position="2147"/>
        <end position="2303"/>
    </location>
</feature>
<dbReference type="CDD" id="cd18663">
    <property type="entry name" value="CD2_tandem_CHD5-9_like"/>
    <property type="match status" value="1"/>
</dbReference>
<feature type="compositionally biased region" description="Basic and acidic residues" evidence="11">
    <location>
        <begin position="4765"/>
        <end position="4798"/>
    </location>
</feature>
<dbReference type="FunFam" id="3.40.50.300:FF:000015">
    <property type="entry name" value="chromodomain-helicase-DNA-binding protein 9 isoform X1"/>
    <property type="match status" value="1"/>
</dbReference>
<feature type="region of interest" description="Disordered" evidence="11">
    <location>
        <begin position="4356"/>
        <end position="4414"/>
    </location>
</feature>
<dbReference type="SUPFAM" id="SSF160481">
    <property type="entry name" value="BRK domain-like"/>
    <property type="match status" value="1"/>
</dbReference>
<evidence type="ECO:0000313" key="15">
    <source>
        <dbReference type="EMBL" id="SSX22242.1"/>
    </source>
</evidence>
<dbReference type="Gene3D" id="1.10.10.60">
    <property type="entry name" value="Homeodomain-like"/>
    <property type="match status" value="1"/>
</dbReference>
<evidence type="ECO:0000256" key="10">
    <source>
        <dbReference type="ARBA" id="ARBA00023242"/>
    </source>
</evidence>
<feature type="region of interest" description="Disordered" evidence="11">
    <location>
        <begin position="3607"/>
        <end position="3635"/>
    </location>
</feature>
<feature type="compositionally biased region" description="Basic and acidic residues" evidence="11">
    <location>
        <begin position="4816"/>
        <end position="4827"/>
    </location>
</feature>
<feature type="region of interest" description="Disordered" evidence="11">
    <location>
        <begin position="3660"/>
        <end position="3710"/>
    </location>
</feature>
<evidence type="ECO:0000256" key="4">
    <source>
        <dbReference type="ARBA" id="ARBA00022801"/>
    </source>
</evidence>
<dbReference type="InterPro" id="IPR000953">
    <property type="entry name" value="Chromo/chromo_shadow_dom"/>
</dbReference>
<feature type="compositionally biased region" description="Basic and acidic residues" evidence="11">
    <location>
        <begin position="3262"/>
        <end position="3285"/>
    </location>
</feature>
<feature type="compositionally biased region" description="Basic and acidic residues" evidence="11">
    <location>
        <begin position="2738"/>
        <end position="2753"/>
    </location>
</feature>
<feature type="compositionally biased region" description="Basic and acidic residues" evidence="11">
    <location>
        <begin position="1479"/>
        <end position="1541"/>
    </location>
</feature>
<feature type="region of interest" description="Disordered" evidence="11">
    <location>
        <begin position="608"/>
        <end position="911"/>
    </location>
</feature>
<dbReference type="InterPro" id="IPR014001">
    <property type="entry name" value="Helicase_ATP-bd"/>
</dbReference>
<feature type="region of interest" description="Disordered" evidence="11">
    <location>
        <begin position="163"/>
        <end position="466"/>
    </location>
</feature>
<feature type="compositionally biased region" description="Basic and acidic residues" evidence="11">
    <location>
        <begin position="888"/>
        <end position="898"/>
    </location>
</feature>